<organism evidence="1">
    <name type="scientific">Rhizophora mucronata</name>
    <name type="common">Asiatic mangrove</name>
    <dbReference type="NCBI Taxonomy" id="61149"/>
    <lineage>
        <taxon>Eukaryota</taxon>
        <taxon>Viridiplantae</taxon>
        <taxon>Streptophyta</taxon>
        <taxon>Embryophyta</taxon>
        <taxon>Tracheophyta</taxon>
        <taxon>Spermatophyta</taxon>
        <taxon>Magnoliopsida</taxon>
        <taxon>eudicotyledons</taxon>
        <taxon>Gunneridae</taxon>
        <taxon>Pentapetalae</taxon>
        <taxon>rosids</taxon>
        <taxon>fabids</taxon>
        <taxon>Malpighiales</taxon>
        <taxon>Rhizophoraceae</taxon>
        <taxon>Rhizophora</taxon>
    </lineage>
</organism>
<dbReference type="AlphaFoldDB" id="A0A2P2NB57"/>
<proteinExistence type="predicted"/>
<protein>
    <submittedName>
        <fullName evidence="1">Calmodulin-binding family protein</fullName>
    </submittedName>
</protein>
<dbReference type="EMBL" id="GGEC01059221">
    <property type="protein sequence ID" value="MBX39705.1"/>
    <property type="molecule type" value="Transcribed_RNA"/>
</dbReference>
<evidence type="ECO:0000313" key="1">
    <source>
        <dbReference type="EMBL" id="MBX39705.1"/>
    </source>
</evidence>
<sequence length="33" mass="3777">MQKPTLNMLLCQGPVAIPEGDLHKENWKRRGCL</sequence>
<reference evidence="1" key="1">
    <citation type="submission" date="2018-02" db="EMBL/GenBank/DDBJ databases">
        <title>Rhizophora mucronata_Transcriptome.</title>
        <authorList>
            <person name="Meera S.P."/>
            <person name="Sreeshan A."/>
            <person name="Augustine A."/>
        </authorList>
    </citation>
    <scope>NUCLEOTIDE SEQUENCE</scope>
    <source>
        <tissue evidence="1">Leaf</tissue>
    </source>
</reference>
<name>A0A2P2NB57_RHIMU</name>
<accession>A0A2P2NB57</accession>